<keyword evidence="1" id="KW-0732">Signal</keyword>
<dbReference type="RefSeq" id="XP_022328187.1">
    <property type="nucleotide sequence ID" value="XM_022472479.1"/>
</dbReference>
<gene>
    <name evidence="3" type="primary">LOC111127349</name>
</gene>
<feature type="signal peptide" evidence="1">
    <location>
        <begin position="1"/>
        <end position="20"/>
    </location>
</feature>
<keyword evidence="2" id="KW-1185">Reference proteome</keyword>
<protein>
    <submittedName>
        <fullName evidence="3">Glycine-rich protein 5-like</fullName>
    </submittedName>
</protein>
<organism evidence="2 3">
    <name type="scientific">Crassostrea virginica</name>
    <name type="common">Eastern oyster</name>
    <dbReference type="NCBI Taxonomy" id="6565"/>
    <lineage>
        <taxon>Eukaryota</taxon>
        <taxon>Metazoa</taxon>
        <taxon>Spiralia</taxon>
        <taxon>Lophotrochozoa</taxon>
        <taxon>Mollusca</taxon>
        <taxon>Bivalvia</taxon>
        <taxon>Autobranchia</taxon>
        <taxon>Pteriomorphia</taxon>
        <taxon>Ostreida</taxon>
        <taxon>Ostreoidea</taxon>
        <taxon>Ostreidae</taxon>
        <taxon>Crassostrea</taxon>
    </lineage>
</organism>
<dbReference type="GeneID" id="111127349"/>
<evidence type="ECO:0000313" key="2">
    <source>
        <dbReference type="Proteomes" id="UP000694844"/>
    </source>
</evidence>
<dbReference type="AlphaFoldDB" id="A0A8B8DJ64"/>
<evidence type="ECO:0000256" key="1">
    <source>
        <dbReference type="SAM" id="SignalP"/>
    </source>
</evidence>
<name>A0A8B8DJ64_CRAVI</name>
<dbReference type="Proteomes" id="UP000694844">
    <property type="component" value="Chromosome 3"/>
</dbReference>
<sequence length="202" mass="20262">MKGVIALFVCVFLAAGPVLAFPYSSYPWSPAPKYPQHSARPGPRMPISSPGIAGFANPLCAYCMSIRPCCCQRICAGRFAGGFGGIRSSIGLPISSGGAFGSSIGLPMSSTGGFGSSIGLPMSSTGGIGSSIGFPLSSRGFGGGFSRPLYPGFPFSRSAGSFSFHRGRGAGFGSGGSGGLSGSFQGGGGSINSFGYDHDHDD</sequence>
<evidence type="ECO:0000313" key="3">
    <source>
        <dbReference type="RefSeq" id="XP_022328187.1"/>
    </source>
</evidence>
<reference evidence="3" key="1">
    <citation type="submission" date="2025-08" db="UniProtKB">
        <authorList>
            <consortium name="RefSeq"/>
        </authorList>
    </citation>
    <scope>IDENTIFICATION</scope>
    <source>
        <tissue evidence="3">Whole sample</tissue>
    </source>
</reference>
<accession>A0A8B8DJ64</accession>
<proteinExistence type="predicted"/>
<dbReference type="KEGG" id="cvn:111127349"/>
<feature type="chain" id="PRO_5034761118" evidence="1">
    <location>
        <begin position="21"/>
        <end position="202"/>
    </location>
</feature>